<dbReference type="AlphaFoldDB" id="A0A1M7ZIZ5"/>
<evidence type="ECO:0000313" key="3">
    <source>
        <dbReference type="EMBL" id="SHO64853.1"/>
    </source>
</evidence>
<dbReference type="SUPFAM" id="SSF52540">
    <property type="entry name" value="P-loop containing nucleoside triphosphate hydrolases"/>
    <property type="match status" value="1"/>
</dbReference>
<keyword evidence="3" id="KW-0131">Cell cycle</keyword>
<evidence type="ECO:0000256" key="2">
    <source>
        <dbReference type="ARBA" id="ARBA00022840"/>
    </source>
</evidence>
<evidence type="ECO:0000256" key="1">
    <source>
        <dbReference type="ARBA" id="ARBA00022741"/>
    </source>
</evidence>
<dbReference type="InterPro" id="IPR005654">
    <property type="entry name" value="ATPase_AFG1-like"/>
</dbReference>
<dbReference type="NCBIfam" id="NF040713">
    <property type="entry name" value="ZapE"/>
    <property type="match status" value="1"/>
</dbReference>
<keyword evidence="4" id="KW-1185">Reference proteome</keyword>
<dbReference type="Gene3D" id="3.40.50.300">
    <property type="entry name" value="P-loop containing nucleotide triphosphate hydrolases"/>
    <property type="match status" value="1"/>
</dbReference>
<dbReference type="PANTHER" id="PTHR12169:SF6">
    <property type="entry name" value="AFG1-LIKE ATPASE"/>
    <property type="match status" value="1"/>
</dbReference>
<dbReference type="PANTHER" id="PTHR12169">
    <property type="entry name" value="ATPASE N2B"/>
    <property type="match status" value="1"/>
</dbReference>
<dbReference type="Pfam" id="PF03969">
    <property type="entry name" value="AFG1_ATPase"/>
    <property type="match status" value="1"/>
</dbReference>
<dbReference type="STRING" id="1123029.SAMN02745172_01885"/>
<dbReference type="GO" id="GO:0051301">
    <property type="term" value="P:cell division"/>
    <property type="evidence" value="ECO:0007669"/>
    <property type="project" value="UniProtKB-KW"/>
</dbReference>
<proteinExistence type="predicted"/>
<keyword evidence="3" id="KW-0132">Cell division</keyword>
<dbReference type="EMBL" id="FRXO01000003">
    <property type="protein sequence ID" value="SHO64853.1"/>
    <property type="molecule type" value="Genomic_DNA"/>
</dbReference>
<reference evidence="3 4" key="1">
    <citation type="submission" date="2016-12" db="EMBL/GenBank/DDBJ databases">
        <authorList>
            <person name="Song W.-J."/>
            <person name="Kurnit D.M."/>
        </authorList>
    </citation>
    <scope>NUCLEOTIDE SEQUENCE [LARGE SCALE GENOMIC DNA]</scope>
    <source>
        <strain evidence="3 4">DSM 19599</strain>
    </source>
</reference>
<dbReference type="GO" id="GO:0016887">
    <property type="term" value="F:ATP hydrolysis activity"/>
    <property type="evidence" value="ECO:0007669"/>
    <property type="project" value="InterPro"/>
</dbReference>
<evidence type="ECO:0000313" key="4">
    <source>
        <dbReference type="Proteomes" id="UP000186406"/>
    </source>
</evidence>
<sequence length="388" mass="42397">MTERLIRKPGVKDRYMAKVASGEIASDPAQLAVAEKLDALIDRLGEARLATKKSALGWLFGRNRAGAGAEPVKGLYVWGEVGRGKTMLMDLFHDALPIAAKRRIHFHGFMADVHARIYKVRTAIAEGTLKGDDPVPPVAEELAAEARVLCFDEFAVTDIADAMILGRLFTELFARGVVLVATSNVAPDDLYRDGINRGHFMGFVALLKRHVDVCRLDAREDYRLEKLAGRPLYFTPLDSTAEVALDRLFLALTGKARGAPETLDVDGRKLVVPEAVGGVARFHFRDLCVAALGAHDYLAIARRFHTVVLSGVPVMSPDTRNEAKRFIILIDALYDGHVRLVLSAAAEPQALFAGSDSTEAFEFQRTASRLIEMRSAAYVASVEGPPMT</sequence>
<gene>
    <name evidence="3" type="ORF">SAMN02745172_01885</name>
</gene>
<dbReference type="Proteomes" id="UP000186406">
    <property type="component" value="Unassembled WGS sequence"/>
</dbReference>
<keyword evidence="1" id="KW-0547">Nucleotide-binding</keyword>
<name>A0A1M7ZIZ5_9HYPH</name>
<keyword evidence="2" id="KW-0067">ATP-binding</keyword>
<dbReference type="GO" id="GO:0005524">
    <property type="term" value="F:ATP binding"/>
    <property type="evidence" value="ECO:0007669"/>
    <property type="project" value="UniProtKB-KW"/>
</dbReference>
<organism evidence="3 4">
    <name type="scientific">Pseudoxanthobacter soli DSM 19599</name>
    <dbReference type="NCBI Taxonomy" id="1123029"/>
    <lineage>
        <taxon>Bacteria</taxon>
        <taxon>Pseudomonadati</taxon>
        <taxon>Pseudomonadota</taxon>
        <taxon>Alphaproteobacteria</taxon>
        <taxon>Hyphomicrobiales</taxon>
        <taxon>Segnochrobactraceae</taxon>
        <taxon>Pseudoxanthobacter</taxon>
    </lineage>
</organism>
<dbReference type="InterPro" id="IPR027417">
    <property type="entry name" value="P-loop_NTPase"/>
</dbReference>
<dbReference type="GO" id="GO:0005737">
    <property type="term" value="C:cytoplasm"/>
    <property type="evidence" value="ECO:0007669"/>
    <property type="project" value="TreeGrafter"/>
</dbReference>
<accession>A0A1M7ZIZ5</accession>
<protein>
    <submittedName>
        <fullName evidence="3">Cell division protein ZapE</fullName>
    </submittedName>
</protein>